<dbReference type="RefSeq" id="WP_110423386.1">
    <property type="nucleotide sequence ID" value="NZ_QGLP01000005.1"/>
</dbReference>
<protein>
    <recommendedName>
        <fullName evidence="3">Phage late control D family protein</fullName>
    </recommendedName>
</protein>
<comment type="caution">
    <text evidence="1">The sequence shown here is derived from an EMBL/GenBank/DDBJ whole genome shotgun (WGS) entry which is preliminary data.</text>
</comment>
<dbReference type="Proteomes" id="UP000247483">
    <property type="component" value="Unassembled WGS sequence"/>
</dbReference>
<organism evidence="1 2">
    <name type="scientific">Gilliamella apicola</name>
    <dbReference type="NCBI Taxonomy" id="1196095"/>
    <lineage>
        <taxon>Bacteria</taxon>
        <taxon>Pseudomonadati</taxon>
        <taxon>Pseudomonadota</taxon>
        <taxon>Gammaproteobacteria</taxon>
        <taxon>Orbales</taxon>
        <taxon>Orbaceae</taxon>
        <taxon>Gilliamella</taxon>
    </lineage>
</organism>
<evidence type="ECO:0000313" key="2">
    <source>
        <dbReference type="Proteomes" id="UP000247483"/>
    </source>
</evidence>
<gene>
    <name evidence="1" type="ORF">DKK79_06460</name>
</gene>
<dbReference type="EMBL" id="QGLP01000005">
    <property type="protein sequence ID" value="PXZ04012.1"/>
    <property type="molecule type" value="Genomic_DNA"/>
</dbReference>
<reference evidence="1 2" key="1">
    <citation type="submission" date="2018-05" db="EMBL/GenBank/DDBJ databases">
        <title>Reference genomes for bee gut microbiota database.</title>
        <authorList>
            <person name="Ellegaard K.M."/>
        </authorList>
    </citation>
    <scope>NUCLEOTIDE SEQUENCE [LARGE SCALE GENOMIC DNA]</scope>
    <source>
        <strain evidence="1 2">ESL0177</strain>
    </source>
</reference>
<dbReference type="SUPFAM" id="SSF69279">
    <property type="entry name" value="Phage tail proteins"/>
    <property type="match status" value="1"/>
</dbReference>
<name>A0A2V4DTS8_9GAMM</name>
<proteinExistence type="predicted"/>
<accession>A0A2V4DTS8</accession>
<sequence>MAKPYFKIILLDDEQREDITEKFDNRLISMTIVDKNGLEADTITIVIDDSDQKVNLPKKKAKLEITLGWKADKPKTTIDDEEAKIFEANIKNVFTITQITHSGTPDIITLQGSSANLIDGAALEPLEKSYENLTLGEIIAQIAIRNKLPYRFDKLIGSNFIPHIDQMKESDNSFLTRLINDYGGGVTIKNDMLIVFNKGQGMTVNGKKIPTAKIKRASGDKHSYTFLDTPYLGVKAYWYNYKKPTKKPYKIVSKQQIEKSKVHIAKSKPKKLNEKEIKELKYVYANEESATAAAKSELKKIEQGIAQFKLKLALGRPDLFSEMPVEVDGFKPEINSTNWTIASCTHSLSKGSGFTTELELQIKPEEESYENILK</sequence>
<evidence type="ECO:0000313" key="1">
    <source>
        <dbReference type="EMBL" id="PXZ04012.1"/>
    </source>
</evidence>
<dbReference type="AlphaFoldDB" id="A0A2V4DTS8"/>
<evidence type="ECO:0008006" key="3">
    <source>
        <dbReference type="Google" id="ProtNLM"/>
    </source>
</evidence>
<dbReference type="Pfam" id="PF05954">
    <property type="entry name" value="Phage_GPD"/>
    <property type="match status" value="1"/>
</dbReference>